<feature type="domain" description="Mannitol dehydrogenase N-terminal" evidence="4">
    <location>
        <begin position="25"/>
        <end position="275"/>
    </location>
</feature>
<dbReference type="FunFam" id="1.10.1040.10:FF:000020">
    <property type="entry name" value="D-mannonate oxidoreductase, NAD-binding"/>
    <property type="match status" value="1"/>
</dbReference>
<gene>
    <name evidence="6" type="primary">uxuA</name>
    <name evidence="6" type="ORF">Sant_1043</name>
</gene>
<dbReference type="HOGENOM" id="CLU_027324_0_1_6"/>
<dbReference type="Gene3D" id="3.40.50.720">
    <property type="entry name" value="NAD(P)-binding Rossmann-like Domain"/>
    <property type="match status" value="1"/>
</dbReference>
<dbReference type="InterPro" id="IPR023027">
    <property type="entry name" value="Mannitol_DH_CS"/>
</dbReference>
<keyword evidence="1" id="KW-0560">Oxidoreductase</keyword>
<evidence type="ECO:0000313" key="7">
    <source>
        <dbReference type="Proteomes" id="UP000019028"/>
    </source>
</evidence>
<dbReference type="RefSeq" id="WP_025421250.1">
    <property type="nucleotide sequence ID" value="NZ_CP006569.1"/>
</dbReference>
<dbReference type="InterPro" id="IPR050988">
    <property type="entry name" value="Mannitol_DH/Oxidoreductase"/>
</dbReference>
<dbReference type="Pfam" id="PF08125">
    <property type="entry name" value="Mannitol_dh_C"/>
    <property type="match status" value="1"/>
</dbReference>
<dbReference type="PRINTS" id="PR00084">
    <property type="entry name" value="MTLDHDRGNASE"/>
</dbReference>
<dbReference type="Proteomes" id="UP000019028">
    <property type="component" value="Chromosome"/>
</dbReference>
<dbReference type="GO" id="GO:0008866">
    <property type="term" value="F:fructuronate reductase activity"/>
    <property type="evidence" value="ECO:0007669"/>
    <property type="project" value="TreeGrafter"/>
</dbReference>
<protein>
    <submittedName>
        <fullName evidence="6">D-mannonate oxidoreductase</fullName>
    </submittedName>
</protein>
<dbReference type="Gene3D" id="1.10.1040.10">
    <property type="entry name" value="N-(1-d-carboxylethyl)-l-norvaline Dehydrogenase, domain 2"/>
    <property type="match status" value="1"/>
</dbReference>
<dbReference type="InterPro" id="IPR013118">
    <property type="entry name" value="Mannitol_DH_C"/>
</dbReference>
<dbReference type="AlphaFoldDB" id="W0HUB5"/>
<dbReference type="Pfam" id="PF01232">
    <property type="entry name" value="Mannitol_dh"/>
    <property type="match status" value="1"/>
</dbReference>
<accession>W0HUB5</accession>
<dbReference type="NCBIfam" id="NF011611">
    <property type="entry name" value="PRK15037.1"/>
    <property type="match status" value="1"/>
</dbReference>
<dbReference type="PANTHER" id="PTHR43362">
    <property type="entry name" value="MANNITOL DEHYDROGENASE DSF1-RELATED"/>
    <property type="match status" value="1"/>
</dbReference>
<dbReference type="InterPro" id="IPR013328">
    <property type="entry name" value="6PGD_dom2"/>
</dbReference>
<dbReference type="GO" id="GO:0019594">
    <property type="term" value="P:mannitol metabolic process"/>
    <property type="evidence" value="ECO:0007669"/>
    <property type="project" value="InterPro"/>
</dbReference>
<dbReference type="PROSITE" id="PS00974">
    <property type="entry name" value="MANNITOL_DHGENASE"/>
    <property type="match status" value="1"/>
</dbReference>
<organism evidence="6 7">
    <name type="scientific">Sodalis praecaptivus</name>
    <dbReference type="NCBI Taxonomy" id="1239307"/>
    <lineage>
        <taxon>Bacteria</taxon>
        <taxon>Pseudomonadati</taxon>
        <taxon>Pseudomonadota</taxon>
        <taxon>Gammaproteobacteria</taxon>
        <taxon>Enterobacterales</taxon>
        <taxon>Bruguierivoracaceae</taxon>
        <taxon>Sodalis</taxon>
    </lineage>
</organism>
<dbReference type="PANTHER" id="PTHR43362:SF7">
    <property type="entry name" value="D-MANNONATE OXIDOREDUCTASE"/>
    <property type="match status" value="1"/>
</dbReference>
<evidence type="ECO:0000313" key="6">
    <source>
        <dbReference type="EMBL" id="AHF76117.1"/>
    </source>
</evidence>
<dbReference type="InterPro" id="IPR008927">
    <property type="entry name" value="6-PGluconate_DH-like_C_sf"/>
</dbReference>
<dbReference type="FunFam" id="3.40.50.720:FF:000129">
    <property type="entry name" value="D-mannonate oxidoreductase"/>
    <property type="match status" value="1"/>
</dbReference>
<dbReference type="InterPro" id="IPR036291">
    <property type="entry name" value="NAD(P)-bd_dom_sf"/>
</dbReference>
<evidence type="ECO:0000259" key="4">
    <source>
        <dbReference type="Pfam" id="PF01232"/>
    </source>
</evidence>
<dbReference type="GO" id="GO:0042840">
    <property type="term" value="P:D-glucuronate catabolic process"/>
    <property type="evidence" value="ECO:0007669"/>
    <property type="project" value="TreeGrafter"/>
</dbReference>
<feature type="domain" description="Mannitol dehydrogenase C-terminal" evidence="5">
    <location>
        <begin position="284"/>
        <end position="477"/>
    </location>
</feature>
<dbReference type="InterPro" id="IPR013131">
    <property type="entry name" value="Mannitol_DH_N"/>
</dbReference>
<evidence type="ECO:0000259" key="5">
    <source>
        <dbReference type="Pfam" id="PF08125"/>
    </source>
</evidence>
<proteinExistence type="inferred from homology"/>
<dbReference type="SUPFAM" id="SSF51735">
    <property type="entry name" value="NAD(P)-binding Rossmann-fold domains"/>
    <property type="match status" value="1"/>
</dbReference>
<keyword evidence="2" id="KW-0520">NAD</keyword>
<dbReference type="PATRIC" id="fig|1239307.3.peg.1124"/>
<dbReference type="KEGG" id="sod:Sant_1043"/>
<keyword evidence="7" id="KW-1185">Reference proteome</keyword>
<dbReference type="SUPFAM" id="SSF48179">
    <property type="entry name" value="6-phosphogluconate dehydrogenase C-terminal domain-like"/>
    <property type="match status" value="1"/>
</dbReference>
<dbReference type="OrthoDB" id="271711at2"/>
<comment type="similarity">
    <text evidence="3">Belongs to the mannitol dehydrogenase family. UxuB subfamily.</text>
</comment>
<reference evidence="6 7" key="1">
    <citation type="journal article" date="2014" name="Genome Biol. Evol.">
        <title>Genome degeneration and adaptation in a nascent stage of symbiosis.</title>
        <authorList>
            <person name="Oakeson K.F."/>
            <person name="Gil R."/>
            <person name="Clayton A.L."/>
            <person name="Dunn D.M."/>
            <person name="von Niederhausern A.C."/>
            <person name="Hamil C."/>
            <person name="Aoyagi A."/>
            <person name="Duval B."/>
            <person name="Baca A."/>
            <person name="Silva F.J."/>
            <person name="Vallier A."/>
            <person name="Jackson D.G."/>
            <person name="Latorre A."/>
            <person name="Weiss R.B."/>
            <person name="Heddi A."/>
            <person name="Moya A."/>
            <person name="Dale C."/>
        </authorList>
    </citation>
    <scope>NUCLEOTIDE SEQUENCE [LARGE SCALE GENOMIC DNA]</scope>
    <source>
        <strain evidence="6 7">HS1</strain>
    </source>
</reference>
<evidence type="ECO:0000256" key="2">
    <source>
        <dbReference type="ARBA" id="ARBA00023027"/>
    </source>
</evidence>
<dbReference type="EMBL" id="CP006569">
    <property type="protein sequence ID" value="AHF76117.1"/>
    <property type="molecule type" value="Genomic_DNA"/>
</dbReference>
<sequence length="490" mass="53984">METTIATGTLSVARPAWDTSRLAARMVHLGCGAFHRAHQALYTHHLLETTASDWGYCEVNLMPGNDRLLIEALRKQRCLYTVAEKGADATELKVIGSMKEALHPELDGCRAILDALVRPETAIVSLTVTEKGYCAEPASGELDLNHPLIKHDLATPDRPKSAIGYIVEALRLRRQQGLRPFTVMSCDNLRENGQVARIAVLGLARARDAGLADWIAQQVTFPCTMVDRIVPAATPQALQEIADALGVDDPCAIACEPFRQWVIEDNFVNGRPDWDRVGAQFVDDVVPFEMMKLRMLNGSHSFLAYLGYLGGCDAIADTMTHAQYRQAALALMMQEQAPTLSMPAGTDLAAYAKGLIERFSNPSLRHRTWQIAMDGSQKLPQRMLDPIRQHVAEGTDFRHLALGVAGWMRYILGEDEQGNAIEVVDPLSGTFQTLNQRYPRGPERVQALLGIRAIFGDDLPANARFVTAVTEAYEQLCRVGARAAVEALCR</sequence>
<evidence type="ECO:0000256" key="3">
    <source>
        <dbReference type="ARBA" id="ARBA00061451"/>
    </source>
</evidence>
<dbReference type="InterPro" id="IPR000669">
    <property type="entry name" value="Mannitol_DH"/>
</dbReference>
<name>W0HUB5_9GAMM</name>
<evidence type="ECO:0000256" key="1">
    <source>
        <dbReference type="ARBA" id="ARBA00023002"/>
    </source>
</evidence>